<dbReference type="Gene3D" id="1.20.1560.10">
    <property type="entry name" value="ABC transporter type 1, transmembrane domain"/>
    <property type="match status" value="1"/>
</dbReference>
<dbReference type="InterPro" id="IPR017871">
    <property type="entry name" value="ABC_transporter-like_CS"/>
</dbReference>
<evidence type="ECO:0000256" key="9">
    <source>
        <dbReference type="SAM" id="Phobius"/>
    </source>
</evidence>
<evidence type="ECO:0000256" key="7">
    <source>
        <dbReference type="ARBA" id="ARBA00022989"/>
    </source>
</evidence>
<dbReference type="GO" id="GO:0016887">
    <property type="term" value="F:ATP hydrolysis activity"/>
    <property type="evidence" value="ECO:0007669"/>
    <property type="project" value="InterPro"/>
</dbReference>
<dbReference type="RefSeq" id="WP_015469655.1">
    <property type="nucleotide sequence ID" value="NC_020813.1"/>
</dbReference>
<dbReference type="HOGENOM" id="CLU_000604_84_3_7"/>
<dbReference type="AlphaFoldDB" id="M4V9P1"/>
<dbReference type="PROSITE" id="PS50893">
    <property type="entry name" value="ABC_TRANSPORTER_2"/>
    <property type="match status" value="1"/>
</dbReference>
<dbReference type="InterPro" id="IPR036640">
    <property type="entry name" value="ABC1_TM_sf"/>
</dbReference>
<evidence type="ECO:0000256" key="3">
    <source>
        <dbReference type="ARBA" id="ARBA00022448"/>
    </source>
</evidence>
<dbReference type="Pfam" id="PF00664">
    <property type="entry name" value="ABC_membrane"/>
    <property type="match status" value="1"/>
</dbReference>
<dbReference type="InterPro" id="IPR027417">
    <property type="entry name" value="P-loop_NTPase"/>
</dbReference>
<dbReference type="SUPFAM" id="SSF90123">
    <property type="entry name" value="ABC transporter transmembrane region"/>
    <property type="match status" value="1"/>
</dbReference>
<feature type="transmembrane region" description="Helical" evidence="9">
    <location>
        <begin position="52"/>
        <end position="74"/>
    </location>
</feature>
<feature type="transmembrane region" description="Helical" evidence="9">
    <location>
        <begin position="155"/>
        <end position="179"/>
    </location>
</feature>
<evidence type="ECO:0000313" key="13">
    <source>
        <dbReference type="Proteomes" id="UP000012040"/>
    </source>
</evidence>
<dbReference type="PANTHER" id="PTHR24223">
    <property type="entry name" value="ATP-BINDING CASSETTE SUB-FAMILY C"/>
    <property type="match status" value="1"/>
</dbReference>
<dbReference type="OrthoDB" id="5578035at2"/>
<dbReference type="GO" id="GO:0140359">
    <property type="term" value="F:ABC-type transporter activity"/>
    <property type="evidence" value="ECO:0007669"/>
    <property type="project" value="InterPro"/>
</dbReference>
<dbReference type="STRING" id="1184267.A11Q_949"/>
<dbReference type="GO" id="GO:0005886">
    <property type="term" value="C:plasma membrane"/>
    <property type="evidence" value="ECO:0007669"/>
    <property type="project" value="UniProtKB-SubCell"/>
</dbReference>
<sequence>MTFGEKKILKIVFFDRLHIRFLILFLSLAASIIGLAVPYYQKIFSTDLDNRSLIICIGLALFYLILNQMTLFIGQSESIQAQKKISETLYKHNLRLKPLTLQKKTVGEVVSLYSTDVPSLTVWLEQSLPYGLTTLFPLILTPAFLYHFYHLPISFSLGLVLSLLLLNGLMAFRQSIFFFRFKMLAADRMGLVNEWIQNIRGLKVLNWVEGFENKIIKKRREETVNRIHMLTNGQVMNSISSSVVFWLNLAMLGYFIWSYEGNLSKADIIALLWVTTVFLSRPLRQLPWFFTFLFDAWTSFKRIAQFLNLTNVHEQVAAHEKTIPEAILEVKNLSLSIDGNELLHNIDLTIKPKELIALIGPVGSGKSLLIRSLINETPFQADRFFKEKTSYLPQEHFIMSASLRDNMNFFYQSPIEHDDKIMHHLGQAQFSFELDRVQQGLETVIGERGLNLSGGQKQRVSLARQLMEPESLLVLDDPLSAVDISTERKLIQEFREICNKGSSILLTTQRFSALPECDRILFMNNGRIEYDGPAREFLSNPRYDSFLRGLI</sequence>
<dbReference type="GO" id="GO:0005524">
    <property type="term" value="F:ATP binding"/>
    <property type="evidence" value="ECO:0007669"/>
    <property type="project" value="UniProtKB-KW"/>
</dbReference>
<keyword evidence="4 9" id="KW-0812">Transmembrane</keyword>
<evidence type="ECO:0000256" key="2">
    <source>
        <dbReference type="ARBA" id="ARBA00009726"/>
    </source>
</evidence>
<feature type="domain" description="ABC transmembrane type-1" evidence="11">
    <location>
        <begin position="21"/>
        <end position="293"/>
    </location>
</feature>
<evidence type="ECO:0000259" key="10">
    <source>
        <dbReference type="PROSITE" id="PS50893"/>
    </source>
</evidence>
<evidence type="ECO:0000259" key="11">
    <source>
        <dbReference type="PROSITE" id="PS50929"/>
    </source>
</evidence>
<feature type="transmembrane region" description="Helical" evidence="9">
    <location>
        <begin position="21"/>
        <end position="40"/>
    </location>
</feature>
<dbReference type="Proteomes" id="UP000012040">
    <property type="component" value="Chromosome"/>
</dbReference>
<keyword evidence="7 9" id="KW-1133">Transmembrane helix</keyword>
<comment type="subcellular location">
    <subcellularLocation>
        <location evidence="1">Cell membrane</location>
        <topology evidence="1">Multi-pass membrane protein</topology>
    </subcellularLocation>
</comment>
<dbReference type="SUPFAM" id="SSF52540">
    <property type="entry name" value="P-loop containing nucleoside triphosphate hydrolases"/>
    <property type="match status" value="1"/>
</dbReference>
<evidence type="ECO:0000256" key="1">
    <source>
        <dbReference type="ARBA" id="ARBA00004651"/>
    </source>
</evidence>
<dbReference type="InterPro" id="IPR011527">
    <property type="entry name" value="ABC1_TM_dom"/>
</dbReference>
<dbReference type="KEGG" id="bex:A11Q_949"/>
<organism evidence="12 13">
    <name type="scientific">Pseudobdellovibrio exovorus JSS</name>
    <dbReference type="NCBI Taxonomy" id="1184267"/>
    <lineage>
        <taxon>Bacteria</taxon>
        <taxon>Pseudomonadati</taxon>
        <taxon>Bdellovibrionota</taxon>
        <taxon>Bdellovibrionia</taxon>
        <taxon>Bdellovibrionales</taxon>
        <taxon>Pseudobdellovibrionaceae</taxon>
        <taxon>Pseudobdellovibrio</taxon>
    </lineage>
</organism>
<dbReference type="InterPro" id="IPR003593">
    <property type="entry name" value="AAA+_ATPase"/>
</dbReference>
<dbReference type="InterPro" id="IPR003439">
    <property type="entry name" value="ABC_transporter-like_ATP-bd"/>
</dbReference>
<dbReference type="Pfam" id="PF00005">
    <property type="entry name" value="ABC_tran"/>
    <property type="match status" value="1"/>
</dbReference>
<keyword evidence="3" id="KW-0813">Transport</keyword>
<reference evidence="12 13" key="1">
    <citation type="journal article" date="2013" name="ISME J.">
        <title>By their genes ye shall know them: genomic signatures of predatory bacteria.</title>
        <authorList>
            <person name="Pasternak Z."/>
            <person name="Pietrokovski S."/>
            <person name="Rotem O."/>
            <person name="Gophna U."/>
            <person name="Lurie-Weinberger M.N."/>
            <person name="Jurkevitch E."/>
        </authorList>
    </citation>
    <scope>NUCLEOTIDE SEQUENCE [LARGE SCALE GENOMIC DNA]</scope>
    <source>
        <strain evidence="12 13">JSS</strain>
    </source>
</reference>
<protein>
    <submittedName>
        <fullName evidence="12">ABC transporter permease/ATP-binding protein</fullName>
    </submittedName>
</protein>
<dbReference type="SMART" id="SM00382">
    <property type="entry name" value="AAA"/>
    <property type="match status" value="1"/>
</dbReference>
<feature type="domain" description="ABC transporter" evidence="10">
    <location>
        <begin position="328"/>
        <end position="550"/>
    </location>
</feature>
<accession>M4V9P1</accession>
<evidence type="ECO:0000256" key="6">
    <source>
        <dbReference type="ARBA" id="ARBA00022840"/>
    </source>
</evidence>
<dbReference type="eggNOG" id="COG1132">
    <property type="taxonomic scope" value="Bacteria"/>
</dbReference>
<dbReference type="PROSITE" id="PS00211">
    <property type="entry name" value="ABC_TRANSPORTER_1"/>
    <property type="match status" value="1"/>
</dbReference>
<dbReference type="PROSITE" id="PS50929">
    <property type="entry name" value="ABC_TM1F"/>
    <property type="match status" value="1"/>
</dbReference>
<gene>
    <name evidence="12" type="ORF">A11Q_949</name>
</gene>
<keyword evidence="5" id="KW-0547">Nucleotide-binding</keyword>
<dbReference type="PATRIC" id="fig|1184267.3.peg.964"/>
<evidence type="ECO:0000313" key="12">
    <source>
        <dbReference type="EMBL" id="AGH95165.1"/>
    </source>
</evidence>
<comment type="similarity">
    <text evidence="2">Belongs to the ABC transporter superfamily. ABCC family. Conjugate transporter (TC 3.A.1.208) subfamily.</text>
</comment>
<proteinExistence type="inferred from homology"/>
<name>M4V9P1_9BACT</name>
<dbReference type="InterPro" id="IPR050173">
    <property type="entry name" value="ABC_transporter_C-like"/>
</dbReference>
<dbReference type="TCDB" id="3.A.1.208.36">
    <property type="family name" value="the atp-binding cassette (abc) superfamily"/>
</dbReference>
<evidence type="ECO:0000256" key="5">
    <source>
        <dbReference type="ARBA" id="ARBA00022741"/>
    </source>
</evidence>
<evidence type="ECO:0000256" key="8">
    <source>
        <dbReference type="ARBA" id="ARBA00023136"/>
    </source>
</evidence>
<keyword evidence="8 9" id="KW-0472">Membrane</keyword>
<keyword evidence="6 12" id="KW-0067">ATP-binding</keyword>
<evidence type="ECO:0000256" key="4">
    <source>
        <dbReference type="ARBA" id="ARBA00022692"/>
    </source>
</evidence>
<feature type="transmembrane region" description="Helical" evidence="9">
    <location>
        <begin position="235"/>
        <end position="257"/>
    </location>
</feature>
<dbReference type="EMBL" id="CP003537">
    <property type="protein sequence ID" value="AGH95165.1"/>
    <property type="molecule type" value="Genomic_DNA"/>
</dbReference>
<dbReference type="Gene3D" id="3.40.50.300">
    <property type="entry name" value="P-loop containing nucleotide triphosphate hydrolases"/>
    <property type="match status" value="1"/>
</dbReference>
<keyword evidence="13" id="KW-1185">Reference proteome</keyword>
<dbReference type="PANTHER" id="PTHR24223:SF456">
    <property type="entry name" value="MULTIDRUG RESISTANCE-ASSOCIATED PROTEIN LETHAL(2)03659"/>
    <property type="match status" value="1"/>
</dbReference>
<feature type="transmembrane region" description="Helical" evidence="9">
    <location>
        <begin position="128"/>
        <end position="149"/>
    </location>
</feature>